<organism evidence="2 3">
    <name type="scientific">Romanomermis culicivorax</name>
    <name type="common">Nematode worm</name>
    <dbReference type="NCBI Taxonomy" id="13658"/>
    <lineage>
        <taxon>Eukaryota</taxon>
        <taxon>Metazoa</taxon>
        <taxon>Ecdysozoa</taxon>
        <taxon>Nematoda</taxon>
        <taxon>Enoplea</taxon>
        <taxon>Dorylaimia</taxon>
        <taxon>Mermithida</taxon>
        <taxon>Mermithoidea</taxon>
        <taxon>Mermithidae</taxon>
        <taxon>Romanomermis</taxon>
    </lineage>
</organism>
<evidence type="ECO:0000313" key="2">
    <source>
        <dbReference type="Proteomes" id="UP000887565"/>
    </source>
</evidence>
<reference evidence="3" key="1">
    <citation type="submission" date="2022-11" db="UniProtKB">
        <authorList>
            <consortium name="WormBaseParasite"/>
        </authorList>
    </citation>
    <scope>IDENTIFICATION</scope>
</reference>
<protein>
    <submittedName>
        <fullName evidence="3">Uncharacterized protein</fullName>
    </submittedName>
</protein>
<keyword evidence="2" id="KW-1185">Reference proteome</keyword>
<evidence type="ECO:0000256" key="1">
    <source>
        <dbReference type="SAM" id="MobiDB-lite"/>
    </source>
</evidence>
<feature type="region of interest" description="Disordered" evidence="1">
    <location>
        <begin position="106"/>
        <end position="125"/>
    </location>
</feature>
<dbReference type="WBParaSite" id="nRc.2.0.1.t20719-RA">
    <property type="protein sequence ID" value="nRc.2.0.1.t20719-RA"/>
    <property type="gene ID" value="nRc.2.0.1.g20719"/>
</dbReference>
<dbReference type="AlphaFoldDB" id="A0A915J3L4"/>
<proteinExistence type="predicted"/>
<accession>A0A915J3L4</accession>
<evidence type="ECO:0000313" key="3">
    <source>
        <dbReference type="WBParaSite" id="nRc.2.0.1.t20719-RA"/>
    </source>
</evidence>
<dbReference type="Proteomes" id="UP000887565">
    <property type="component" value="Unplaced"/>
</dbReference>
<name>A0A915J3L4_ROMCU</name>
<sequence length="179" mass="19884">MYCKVLKSCRKFLQAETVSHGVGNNKHQLVFRALLLLLPPTIVLLRVRARRFAEIWFKLSTKNSSISKNRHIGTSGFFDTVQSTGLEPGHICCAQIGMVTPTLTLANGGTTPEPPRKPSNMNGDEVERKNTLGYLCGNHRIIQHPEVEQRAEQGLGTGVPWTPCLEENDLVLIVSPLER</sequence>